<evidence type="ECO:0000259" key="3">
    <source>
        <dbReference type="Pfam" id="PF12813"/>
    </source>
</evidence>
<gene>
    <name evidence="4" type="ORF">DDE83_005175</name>
</gene>
<dbReference type="InterPro" id="IPR026832">
    <property type="entry name" value="Asteroid"/>
</dbReference>
<evidence type="ECO:0000256" key="1">
    <source>
        <dbReference type="ARBA" id="ARBA00007398"/>
    </source>
</evidence>
<dbReference type="Gene3D" id="3.40.50.1010">
    <property type="entry name" value="5'-nuclease"/>
    <property type="match status" value="1"/>
</dbReference>
<dbReference type="OrthoDB" id="5297549at2759"/>
<proteinExistence type="inferred from homology"/>
<dbReference type="InterPro" id="IPR029060">
    <property type="entry name" value="PIN-like_dom_sf"/>
</dbReference>
<dbReference type="InterPro" id="IPR039436">
    <property type="entry name" value="Asteroid_dom"/>
</dbReference>
<dbReference type="PANTHER" id="PTHR15665:SF1">
    <property type="entry name" value="PROTEIN ASTEROID HOMOLOG 1"/>
    <property type="match status" value="1"/>
</dbReference>
<keyword evidence="4" id="KW-0648">Protein biosynthesis</keyword>
<accession>A0A364N2L2</accession>
<dbReference type="Proteomes" id="UP000249619">
    <property type="component" value="Unassembled WGS sequence"/>
</dbReference>
<keyword evidence="5" id="KW-1185">Reference proteome</keyword>
<evidence type="ECO:0000313" key="4">
    <source>
        <dbReference type="EMBL" id="RAR10214.1"/>
    </source>
</evidence>
<dbReference type="GO" id="GO:0003743">
    <property type="term" value="F:translation initiation factor activity"/>
    <property type="evidence" value="ECO:0007669"/>
    <property type="project" value="UniProtKB-KW"/>
</dbReference>
<dbReference type="AlphaFoldDB" id="A0A364N2L2"/>
<feature type="region of interest" description="Disordered" evidence="2">
    <location>
        <begin position="515"/>
        <end position="555"/>
    </location>
</feature>
<comment type="similarity">
    <text evidence="1">Belongs to the asteroid family.</text>
</comment>
<dbReference type="STRING" id="183478.A0A364N2L2"/>
<evidence type="ECO:0000256" key="2">
    <source>
        <dbReference type="SAM" id="MobiDB-lite"/>
    </source>
</evidence>
<dbReference type="PANTHER" id="PTHR15665">
    <property type="entry name" value="ASTEROID PROTEIN"/>
    <property type="match status" value="1"/>
</dbReference>
<dbReference type="SUPFAM" id="SSF88723">
    <property type="entry name" value="PIN domain-like"/>
    <property type="match status" value="1"/>
</dbReference>
<sequence>MGIQGLARRLEPYATRFSSDELNGYSAVIDGPALAYYAHKLALVAFTSASRIPSYQDINTEAINWLNSLEANNIKVAAIFFDGALPPSKRVERLSRTEQNNKRVQQLRSSYATTTCPVPTYLGSISYAFLAPALQEALQKSPFASRTHIVPGEADDWCALHAKDNAQSIIFTSDTDLVLYDYCADTLIVFLHETDVSVSIKAYSPDQIRTKLELRSLLPFAFALLEGPSDTANDLARNARNVDKNSQPYLDFSNRYITEVLSPAYMSRSKDVLSKLPKLDVRVSEFVHQALAKSEIPFVYLPLLVEDPSQASAWNVGCDIRTLAYSILVSRKMNVHEYRRKAQAIAIQEVVTYTPTDLPVPIADLERQIRTLSDWAACRIIEPALLWPLFALSLVLAELNTPPPVLIALRVINGDFDNTWEFVHLTARLHAALYSLRMFSQIVQVQLAVKQAGSKNLHDSLVSLDQRMRSLPSIPNGFGVPGQTKRVLADHDQLRALIEEIYVSAGVDVPIEHVSNKKKKRQTREAERKKKKAEQRLQPKQQMKNAYTLLGDSQS</sequence>
<organism evidence="4 5">
    <name type="scientific">Stemphylium lycopersici</name>
    <name type="common">Tomato gray leaf spot disease fungus</name>
    <name type="synonym">Thyrospora lycopersici</name>
    <dbReference type="NCBI Taxonomy" id="183478"/>
    <lineage>
        <taxon>Eukaryota</taxon>
        <taxon>Fungi</taxon>
        <taxon>Dikarya</taxon>
        <taxon>Ascomycota</taxon>
        <taxon>Pezizomycotina</taxon>
        <taxon>Dothideomycetes</taxon>
        <taxon>Pleosporomycetidae</taxon>
        <taxon>Pleosporales</taxon>
        <taxon>Pleosporineae</taxon>
        <taxon>Pleosporaceae</taxon>
        <taxon>Stemphylium</taxon>
    </lineage>
</organism>
<dbReference type="Pfam" id="PF12813">
    <property type="entry name" value="XPG_I_2"/>
    <property type="match status" value="1"/>
</dbReference>
<name>A0A364N2L2_STELY</name>
<dbReference type="EMBL" id="QGDH01000068">
    <property type="protein sequence ID" value="RAR10214.1"/>
    <property type="molecule type" value="Genomic_DNA"/>
</dbReference>
<evidence type="ECO:0000313" key="5">
    <source>
        <dbReference type="Proteomes" id="UP000249619"/>
    </source>
</evidence>
<keyword evidence="4" id="KW-0396">Initiation factor</keyword>
<protein>
    <submittedName>
        <fullName evidence="4">Dna replication initiation factor cdc45</fullName>
    </submittedName>
</protein>
<reference evidence="5" key="1">
    <citation type="submission" date="2018-05" db="EMBL/GenBank/DDBJ databases">
        <title>Draft genome sequence of Stemphylium lycopersici strain CIDEFI 213.</title>
        <authorList>
            <person name="Medina R."/>
            <person name="Franco M.E.E."/>
            <person name="Lucentini C.G."/>
            <person name="Saparrat M.C.N."/>
            <person name="Balatti P.A."/>
        </authorList>
    </citation>
    <scope>NUCLEOTIDE SEQUENCE [LARGE SCALE GENOMIC DNA]</scope>
    <source>
        <strain evidence="5">CIDEFI 213</strain>
    </source>
</reference>
<comment type="caution">
    <text evidence="4">The sequence shown here is derived from an EMBL/GenBank/DDBJ whole genome shotgun (WGS) entry which is preliminary data.</text>
</comment>
<feature type="compositionally biased region" description="Polar residues" evidence="2">
    <location>
        <begin position="538"/>
        <end position="555"/>
    </location>
</feature>
<feature type="domain" description="Asteroid" evidence="3">
    <location>
        <begin position="127"/>
        <end position="350"/>
    </location>
</feature>